<gene>
    <name evidence="4" type="ORF">AB0K36_04310</name>
</gene>
<dbReference type="Pfam" id="PF13581">
    <property type="entry name" value="HATPase_c_2"/>
    <property type="match status" value="1"/>
</dbReference>
<reference evidence="4 5" key="1">
    <citation type="submission" date="2024-06" db="EMBL/GenBank/DDBJ databases">
        <title>The Natural Products Discovery Center: Release of the First 8490 Sequenced Strains for Exploring Actinobacteria Biosynthetic Diversity.</title>
        <authorList>
            <person name="Kalkreuter E."/>
            <person name="Kautsar S.A."/>
            <person name="Yang D."/>
            <person name="Bader C.D."/>
            <person name="Teijaro C.N."/>
            <person name="Fluegel L."/>
            <person name="Davis C.M."/>
            <person name="Simpson J.R."/>
            <person name="Lauterbach L."/>
            <person name="Steele A.D."/>
            <person name="Gui C."/>
            <person name="Meng S."/>
            <person name="Li G."/>
            <person name="Viehrig K."/>
            <person name="Ye F."/>
            <person name="Su P."/>
            <person name="Kiefer A.F."/>
            <person name="Nichols A."/>
            <person name="Cepeda A.J."/>
            <person name="Yan W."/>
            <person name="Fan B."/>
            <person name="Jiang Y."/>
            <person name="Adhikari A."/>
            <person name="Zheng C.-J."/>
            <person name="Schuster L."/>
            <person name="Cowan T.M."/>
            <person name="Smanski M.J."/>
            <person name="Chevrette M.G."/>
            <person name="De Carvalho L.P.S."/>
            <person name="Shen B."/>
        </authorList>
    </citation>
    <scope>NUCLEOTIDE SEQUENCE [LARGE SCALE GENOMIC DNA]</scope>
    <source>
        <strain evidence="4 5">NPDC049344</strain>
    </source>
</reference>
<dbReference type="EMBL" id="JBFAQK010000003">
    <property type="protein sequence ID" value="MEV4680000.1"/>
    <property type="molecule type" value="Genomic_DNA"/>
</dbReference>
<sequence length="129" mass="13787">MQAPEADSESLTARPQTAERARDATRRFLAAVAPASMPEVDAVLLVVSELVTNALRHAGEVTRFRLEARPGTVTVSVDDPSRAAPCALPRDVERPGGFGWHLVRSLSAEVQVRVRPGGKTVSAVLPLPQ</sequence>
<evidence type="ECO:0000313" key="5">
    <source>
        <dbReference type="Proteomes" id="UP001552521"/>
    </source>
</evidence>
<dbReference type="Proteomes" id="UP001552521">
    <property type="component" value="Unassembled WGS sequence"/>
</dbReference>
<dbReference type="InterPro" id="IPR050267">
    <property type="entry name" value="Anti-sigma-factor_SerPK"/>
</dbReference>
<dbReference type="GO" id="GO:0005524">
    <property type="term" value="F:ATP binding"/>
    <property type="evidence" value="ECO:0007669"/>
    <property type="project" value="UniProtKB-KW"/>
</dbReference>
<protein>
    <submittedName>
        <fullName evidence="4">ATP-binding protein</fullName>
    </submittedName>
</protein>
<dbReference type="Gene3D" id="3.30.565.10">
    <property type="entry name" value="Histidine kinase-like ATPase, C-terminal domain"/>
    <property type="match status" value="1"/>
</dbReference>
<evidence type="ECO:0000259" key="3">
    <source>
        <dbReference type="Pfam" id="PF13581"/>
    </source>
</evidence>
<keyword evidence="1" id="KW-0723">Serine/threonine-protein kinase</keyword>
<feature type="domain" description="Histidine kinase/HSP90-like ATPase" evidence="3">
    <location>
        <begin position="12"/>
        <end position="123"/>
    </location>
</feature>
<keyword evidence="4" id="KW-0547">Nucleotide-binding</keyword>
<keyword evidence="5" id="KW-1185">Reference proteome</keyword>
<comment type="caution">
    <text evidence="4">The sequence shown here is derived from an EMBL/GenBank/DDBJ whole genome shotgun (WGS) entry which is preliminary data.</text>
</comment>
<dbReference type="PANTHER" id="PTHR35526:SF3">
    <property type="entry name" value="ANTI-SIGMA-F FACTOR RSBW"/>
    <property type="match status" value="1"/>
</dbReference>
<dbReference type="CDD" id="cd16936">
    <property type="entry name" value="HATPase_RsbW-like"/>
    <property type="match status" value="1"/>
</dbReference>
<evidence type="ECO:0000256" key="2">
    <source>
        <dbReference type="SAM" id="MobiDB-lite"/>
    </source>
</evidence>
<keyword evidence="1" id="KW-0418">Kinase</keyword>
<accession>A0ABV3HN50</accession>
<dbReference type="RefSeq" id="WP_364588031.1">
    <property type="nucleotide sequence ID" value="NZ_JBFAQK010000003.1"/>
</dbReference>
<dbReference type="SUPFAM" id="SSF55874">
    <property type="entry name" value="ATPase domain of HSP90 chaperone/DNA topoisomerase II/histidine kinase"/>
    <property type="match status" value="1"/>
</dbReference>
<keyword evidence="4" id="KW-0067">ATP-binding</keyword>
<feature type="region of interest" description="Disordered" evidence="2">
    <location>
        <begin position="1"/>
        <end position="22"/>
    </location>
</feature>
<keyword evidence="1" id="KW-0808">Transferase</keyword>
<evidence type="ECO:0000313" key="4">
    <source>
        <dbReference type="EMBL" id="MEV4680000.1"/>
    </source>
</evidence>
<dbReference type="InterPro" id="IPR036890">
    <property type="entry name" value="HATPase_C_sf"/>
</dbReference>
<organism evidence="4 5">
    <name type="scientific">Streptomyces kurssanovii</name>
    <dbReference type="NCBI Taxonomy" id="67312"/>
    <lineage>
        <taxon>Bacteria</taxon>
        <taxon>Bacillati</taxon>
        <taxon>Actinomycetota</taxon>
        <taxon>Actinomycetes</taxon>
        <taxon>Kitasatosporales</taxon>
        <taxon>Streptomycetaceae</taxon>
        <taxon>Streptomyces</taxon>
    </lineage>
</organism>
<evidence type="ECO:0000256" key="1">
    <source>
        <dbReference type="ARBA" id="ARBA00022527"/>
    </source>
</evidence>
<proteinExistence type="predicted"/>
<dbReference type="PANTHER" id="PTHR35526">
    <property type="entry name" value="ANTI-SIGMA-F FACTOR RSBW-RELATED"/>
    <property type="match status" value="1"/>
</dbReference>
<name>A0ABV3HN50_9ACTN</name>
<dbReference type="InterPro" id="IPR003594">
    <property type="entry name" value="HATPase_dom"/>
</dbReference>